<dbReference type="InterPro" id="IPR008271">
    <property type="entry name" value="Ser/Thr_kinase_AS"/>
</dbReference>
<feature type="domain" description="Protein kinase" evidence="8">
    <location>
        <begin position="86"/>
        <end position="392"/>
    </location>
</feature>
<dbReference type="SUPFAM" id="SSF56112">
    <property type="entry name" value="Protein kinase-like (PK-like)"/>
    <property type="match status" value="1"/>
</dbReference>
<dbReference type="SUPFAM" id="SSF82171">
    <property type="entry name" value="DPP6 N-terminal domain-like"/>
    <property type="match status" value="1"/>
</dbReference>
<dbReference type="PROSITE" id="PS00107">
    <property type="entry name" value="PROTEIN_KINASE_ATP"/>
    <property type="match status" value="1"/>
</dbReference>
<comment type="caution">
    <text evidence="9">The sequence shown here is derived from an EMBL/GenBank/DDBJ whole genome shotgun (WGS) entry which is preliminary data.</text>
</comment>
<dbReference type="GO" id="GO:0004674">
    <property type="term" value="F:protein serine/threonine kinase activity"/>
    <property type="evidence" value="ECO:0007669"/>
    <property type="project" value="TreeGrafter"/>
</dbReference>
<feature type="compositionally biased region" description="Gly residues" evidence="6">
    <location>
        <begin position="241"/>
        <end position="264"/>
    </location>
</feature>
<evidence type="ECO:0000256" key="5">
    <source>
        <dbReference type="PROSITE-ProRule" id="PRU10141"/>
    </source>
</evidence>
<evidence type="ECO:0000256" key="7">
    <source>
        <dbReference type="SAM" id="Phobius"/>
    </source>
</evidence>
<dbReference type="PROSITE" id="PS50011">
    <property type="entry name" value="PROTEIN_KINASE_DOM"/>
    <property type="match status" value="1"/>
</dbReference>
<evidence type="ECO:0000256" key="6">
    <source>
        <dbReference type="SAM" id="MobiDB-lite"/>
    </source>
</evidence>
<accession>A0A956NDD8</accession>
<dbReference type="PROSITE" id="PS00108">
    <property type="entry name" value="PROTEIN_KINASE_ST"/>
    <property type="match status" value="1"/>
</dbReference>
<keyword evidence="3 9" id="KW-0418">Kinase</keyword>
<proteinExistence type="predicted"/>
<keyword evidence="7" id="KW-0812">Transmembrane</keyword>
<evidence type="ECO:0000256" key="4">
    <source>
        <dbReference type="ARBA" id="ARBA00022840"/>
    </source>
</evidence>
<evidence type="ECO:0000256" key="3">
    <source>
        <dbReference type="ARBA" id="ARBA00022777"/>
    </source>
</evidence>
<dbReference type="Gene3D" id="1.10.510.10">
    <property type="entry name" value="Transferase(Phosphotransferase) domain 1"/>
    <property type="match status" value="1"/>
</dbReference>
<dbReference type="InterPro" id="IPR011042">
    <property type="entry name" value="6-blade_b-propeller_TolB-like"/>
</dbReference>
<evidence type="ECO:0000313" key="9">
    <source>
        <dbReference type="EMBL" id="MCA9757202.1"/>
    </source>
</evidence>
<dbReference type="Proteomes" id="UP000739538">
    <property type="component" value="Unassembled WGS sequence"/>
</dbReference>
<dbReference type="Gene3D" id="3.30.200.20">
    <property type="entry name" value="Phosphorylase Kinase, domain 1"/>
    <property type="match status" value="1"/>
</dbReference>
<evidence type="ECO:0000256" key="2">
    <source>
        <dbReference type="ARBA" id="ARBA00022741"/>
    </source>
</evidence>
<dbReference type="PANTHER" id="PTHR43289">
    <property type="entry name" value="MITOGEN-ACTIVATED PROTEIN KINASE KINASE KINASE 20-RELATED"/>
    <property type="match status" value="1"/>
</dbReference>
<dbReference type="Pfam" id="PF00069">
    <property type="entry name" value="Pkinase"/>
    <property type="match status" value="2"/>
</dbReference>
<dbReference type="InterPro" id="IPR000719">
    <property type="entry name" value="Prot_kinase_dom"/>
</dbReference>
<name>A0A956NDD8_UNCEI</name>
<gene>
    <name evidence="9" type="ORF">KDA27_15460</name>
</gene>
<keyword evidence="7" id="KW-1133">Transmembrane helix</keyword>
<keyword evidence="2 5" id="KW-0547">Nucleotide-binding</keyword>
<evidence type="ECO:0000313" key="10">
    <source>
        <dbReference type="Proteomes" id="UP000739538"/>
    </source>
</evidence>
<reference evidence="9" key="2">
    <citation type="journal article" date="2021" name="Microbiome">
        <title>Successional dynamics and alternative stable states in a saline activated sludge microbial community over 9 years.</title>
        <authorList>
            <person name="Wang Y."/>
            <person name="Ye J."/>
            <person name="Ju F."/>
            <person name="Liu L."/>
            <person name="Boyd J.A."/>
            <person name="Deng Y."/>
            <person name="Parks D.H."/>
            <person name="Jiang X."/>
            <person name="Yin X."/>
            <person name="Woodcroft B.J."/>
            <person name="Tyson G.W."/>
            <person name="Hugenholtz P."/>
            <person name="Polz M.F."/>
            <person name="Zhang T."/>
        </authorList>
    </citation>
    <scope>NUCLEOTIDE SEQUENCE</scope>
    <source>
        <strain evidence="9">HKST-UBA02</strain>
    </source>
</reference>
<sequence>MTDRFERLAELFELCSDRSPEDVARILDERCADDPDLRAAVETLLARDADPEVLEGVVKDVGHVFEDSRHDHHAAPEDMPESIGRYEIIGVLGYGGMGTVFSARDPDLGRLVALKLLPRGWERDPSRYEQFRREAQLLAQLTHPNIAVLYSLEESEGRAFLTMEHILGETLGHRLERKPPSLSESISWGRQIADALQTAHANGVTHRDLKPSNVMISEGGALKVLDFGLAVVSSNALTARGGHGGDGAGRTSGGDGADGIGGKLSNGAPAASEAGDDVGRASGGDVEGAVRQVDVPAGSPGYISPEQLRGEPATASADVWGWGCVVYECLTGRAAFPGTTPLERVTKTLEGGPDPALFPSTVPTKLTRLVLSCLASDPRDRPSSVDELQERLREVSRRQSDRQPSRLRVYWAGAALVLLAVIALASWRVSQDERRVRDGMSNAESGDARPIASTPRRVTRSGFVWGVDLSWSGEQIACVTNPGDIVVVDLETNAERLLRNDPTLQAVAWSPDGAQLLAYSLGKERDGSFLLSTSDGEMKPIGPPNFQGRCWSSDGSRILGPISKTHLAQGPIYVYDLASDSVHTVPLPEDFAHVEYDWSARNGWILVLGTRPGEPRGAWMVRESGGEPIRVGGAETDRSRWAPDGKHLLVVDRLEDTSVLSALRLTPELLAGEVDVTGPPESRIVMSSRILELPGTTASFRVSNDGESLAFLGQIPRSTLWRLVRREDGSGFDANPIWGGTVLASGPKIRPGGDELAFLAGTFETTRIYRLSFSGGEPEPMTEVGFGKAFLAWSPDGSELAFGADDDGREQLRIVSTIDGGDRPVPGAEGRAYLDWMGDGRILFHSFQDDNRNFRLVSPSGDDQRPLFDPPRNGTLFQVAASHSGQKLAVAGARGDRTEIDVWLVSPDSPEETLLFEGTAVPITWSDDDEWVYLVRETRESRFLGESVGEVLRVRVEDGKVETVVALPPGDLRRWTDVDISPDGRTIVCALSQDQRDVWIADLPPEVLSN</sequence>
<dbReference type="SMART" id="SM00220">
    <property type="entry name" value="S_TKc"/>
    <property type="match status" value="1"/>
</dbReference>
<keyword evidence="4 5" id="KW-0067">ATP-binding</keyword>
<dbReference type="EMBL" id="JAGQHS010000087">
    <property type="protein sequence ID" value="MCA9757202.1"/>
    <property type="molecule type" value="Genomic_DNA"/>
</dbReference>
<dbReference type="PANTHER" id="PTHR43289:SF6">
    <property type="entry name" value="SERINE_THREONINE-PROTEIN KINASE NEKL-3"/>
    <property type="match status" value="1"/>
</dbReference>
<keyword evidence="1" id="KW-0808">Transferase</keyword>
<dbReference type="Gene3D" id="2.120.10.30">
    <property type="entry name" value="TolB, C-terminal domain"/>
    <property type="match status" value="2"/>
</dbReference>
<dbReference type="CDD" id="cd14014">
    <property type="entry name" value="STKc_PknB_like"/>
    <property type="match status" value="1"/>
</dbReference>
<organism evidence="9 10">
    <name type="scientific">Eiseniibacteriota bacterium</name>
    <dbReference type="NCBI Taxonomy" id="2212470"/>
    <lineage>
        <taxon>Bacteria</taxon>
        <taxon>Candidatus Eiseniibacteriota</taxon>
    </lineage>
</organism>
<keyword evidence="7" id="KW-0472">Membrane</keyword>
<dbReference type="GO" id="GO:0005524">
    <property type="term" value="F:ATP binding"/>
    <property type="evidence" value="ECO:0007669"/>
    <property type="project" value="UniProtKB-UniRule"/>
</dbReference>
<feature type="region of interest" description="Disordered" evidence="6">
    <location>
        <begin position="240"/>
        <end position="284"/>
    </location>
</feature>
<evidence type="ECO:0000256" key="1">
    <source>
        <dbReference type="ARBA" id="ARBA00022679"/>
    </source>
</evidence>
<dbReference type="InterPro" id="IPR017441">
    <property type="entry name" value="Protein_kinase_ATP_BS"/>
</dbReference>
<feature type="transmembrane region" description="Helical" evidence="7">
    <location>
        <begin position="407"/>
        <end position="427"/>
    </location>
</feature>
<dbReference type="InterPro" id="IPR011009">
    <property type="entry name" value="Kinase-like_dom_sf"/>
</dbReference>
<protein>
    <submittedName>
        <fullName evidence="9">Protein kinase</fullName>
    </submittedName>
</protein>
<feature type="binding site" evidence="5">
    <location>
        <position position="115"/>
    </location>
    <ligand>
        <name>ATP</name>
        <dbReference type="ChEBI" id="CHEBI:30616"/>
    </ligand>
</feature>
<dbReference type="AlphaFoldDB" id="A0A956NDD8"/>
<evidence type="ECO:0000259" key="8">
    <source>
        <dbReference type="PROSITE" id="PS50011"/>
    </source>
</evidence>
<reference evidence="9" key="1">
    <citation type="submission" date="2020-04" db="EMBL/GenBank/DDBJ databases">
        <authorList>
            <person name="Zhang T."/>
        </authorList>
    </citation>
    <scope>NUCLEOTIDE SEQUENCE</scope>
    <source>
        <strain evidence="9">HKST-UBA02</strain>
    </source>
</reference>